<protein>
    <submittedName>
        <fullName evidence="1">Uncharacterized protein</fullName>
    </submittedName>
</protein>
<dbReference type="InParanoid" id="A0A0D0BAB0"/>
<organism evidence="1 2">
    <name type="scientific">Suillus luteus UH-Slu-Lm8-n1</name>
    <dbReference type="NCBI Taxonomy" id="930992"/>
    <lineage>
        <taxon>Eukaryota</taxon>
        <taxon>Fungi</taxon>
        <taxon>Dikarya</taxon>
        <taxon>Basidiomycota</taxon>
        <taxon>Agaricomycotina</taxon>
        <taxon>Agaricomycetes</taxon>
        <taxon>Agaricomycetidae</taxon>
        <taxon>Boletales</taxon>
        <taxon>Suillineae</taxon>
        <taxon>Suillaceae</taxon>
        <taxon>Suillus</taxon>
    </lineage>
</organism>
<reference evidence="1 2" key="1">
    <citation type="submission" date="2014-04" db="EMBL/GenBank/DDBJ databases">
        <authorList>
            <consortium name="DOE Joint Genome Institute"/>
            <person name="Kuo A."/>
            <person name="Ruytinx J."/>
            <person name="Rineau F."/>
            <person name="Colpaert J."/>
            <person name="Kohler A."/>
            <person name="Nagy L.G."/>
            <person name="Floudas D."/>
            <person name="Copeland A."/>
            <person name="Barry K.W."/>
            <person name="Cichocki N."/>
            <person name="Veneault-Fourrey C."/>
            <person name="LaButti K."/>
            <person name="Lindquist E.A."/>
            <person name="Lipzen A."/>
            <person name="Lundell T."/>
            <person name="Morin E."/>
            <person name="Murat C."/>
            <person name="Sun H."/>
            <person name="Tunlid A."/>
            <person name="Henrissat B."/>
            <person name="Grigoriev I.V."/>
            <person name="Hibbett D.S."/>
            <person name="Martin F."/>
            <person name="Nordberg H.P."/>
            <person name="Cantor M.N."/>
            <person name="Hua S.X."/>
        </authorList>
    </citation>
    <scope>NUCLEOTIDE SEQUENCE [LARGE SCALE GENOMIC DNA]</scope>
    <source>
        <strain evidence="1 2">UH-Slu-Lm8-n1</strain>
    </source>
</reference>
<proteinExistence type="predicted"/>
<dbReference type="Proteomes" id="UP000054485">
    <property type="component" value="Unassembled WGS sequence"/>
</dbReference>
<dbReference type="EMBL" id="KN835217">
    <property type="protein sequence ID" value="KIK43267.1"/>
    <property type="molecule type" value="Genomic_DNA"/>
</dbReference>
<evidence type="ECO:0000313" key="2">
    <source>
        <dbReference type="Proteomes" id="UP000054485"/>
    </source>
</evidence>
<name>A0A0D0BAB0_9AGAM</name>
<keyword evidence="2" id="KW-1185">Reference proteome</keyword>
<gene>
    <name evidence="1" type="ORF">CY34DRAFT_804037</name>
</gene>
<reference evidence="2" key="2">
    <citation type="submission" date="2015-01" db="EMBL/GenBank/DDBJ databases">
        <title>Evolutionary Origins and Diversification of the Mycorrhizal Mutualists.</title>
        <authorList>
            <consortium name="DOE Joint Genome Institute"/>
            <consortium name="Mycorrhizal Genomics Consortium"/>
            <person name="Kohler A."/>
            <person name="Kuo A."/>
            <person name="Nagy L.G."/>
            <person name="Floudas D."/>
            <person name="Copeland A."/>
            <person name="Barry K.W."/>
            <person name="Cichocki N."/>
            <person name="Veneault-Fourrey C."/>
            <person name="LaButti K."/>
            <person name="Lindquist E.A."/>
            <person name="Lipzen A."/>
            <person name="Lundell T."/>
            <person name="Morin E."/>
            <person name="Murat C."/>
            <person name="Riley R."/>
            <person name="Ohm R."/>
            <person name="Sun H."/>
            <person name="Tunlid A."/>
            <person name="Henrissat B."/>
            <person name="Grigoriev I.V."/>
            <person name="Hibbett D.S."/>
            <person name="Martin F."/>
        </authorList>
    </citation>
    <scope>NUCLEOTIDE SEQUENCE [LARGE SCALE GENOMIC DNA]</scope>
    <source>
        <strain evidence="2">UH-Slu-Lm8-n1</strain>
    </source>
</reference>
<dbReference type="AlphaFoldDB" id="A0A0D0BAB0"/>
<accession>A0A0D0BAB0</accession>
<dbReference type="HOGENOM" id="CLU_2639761_0_0_1"/>
<sequence length="77" mass="8665">MQPAAKHTRTLQCAVQVLELPSRNQGIRIIFASRRMNSICFVPTNSSASWCMYFLIRTVYPFNPAQIAIFANGSSEI</sequence>
<evidence type="ECO:0000313" key="1">
    <source>
        <dbReference type="EMBL" id="KIK43267.1"/>
    </source>
</evidence>